<evidence type="ECO:0000313" key="1">
    <source>
        <dbReference type="EMBL" id="XBO41279.1"/>
    </source>
</evidence>
<protein>
    <submittedName>
        <fullName evidence="1">Uncharacterized protein</fullName>
    </submittedName>
</protein>
<dbReference type="EMBL" id="CP157484">
    <property type="protein sequence ID" value="XBO41279.1"/>
    <property type="molecule type" value="Genomic_DNA"/>
</dbReference>
<accession>A0AAU7JMH6</accession>
<proteinExistence type="predicted"/>
<dbReference type="RefSeq" id="WP_406858129.1">
    <property type="nucleotide sequence ID" value="NZ_CP157484.1"/>
</dbReference>
<gene>
    <name evidence="1" type="ORF">ABEG18_11135</name>
</gene>
<sequence length="174" mass="18499">MPDLIDAMQDEAQAAIAAMKEAAIAARAVHARAELLRHMRTTARKVAGRDRDEAVAFVVGEWMNAWALAPEDAPDLAADMRRFTAAICAHGEGPDDATDTEMRAAFAGLEAACARAGVSLSDQMAWRSECAHGWWEAVSPVPPDLPGRKPRPGVPASRAGEPFWTAGAAPHCMG</sequence>
<reference evidence="1" key="1">
    <citation type="submission" date="2024-05" db="EMBL/GenBank/DDBJ databases">
        <authorList>
            <person name="Kim S."/>
            <person name="Heo J."/>
            <person name="Choi H."/>
            <person name="Choi Y."/>
            <person name="Kwon S.-W."/>
            <person name="Kim Y."/>
        </authorList>
    </citation>
    <scope>NUCLEOTIDE SEQUENCE</scope>
    <source>
        <strain evidence="1">KACC 23698</strain>
    </source>
</reference>
<name>A0AAU7JMH6_9HYPH</name>
<organism evidence="1">
    <name type="scientific">Alsobacter sp. KACC 23698</name>
    <dbReference type="NCBI Taxonomy" id="3149229"/>
    <lineage>
        <taxon>Bacteria</taxon>
        <taxon>Pseudomonadati</taxon>
        <taxon>Pseudomonadota</taxon>
        <taxon>Alphaproteobacteria</taxon>
        <taxon>Hyphomicrobiales</taxon>
        <taxon>Alsobacteraceae</taxon>
        <taxon>Alsobacter</taxon>
    </lineage>
</organism>
<dbReference type="AlphaFoldDB" id="A0AAU7JMH6"/>